<sequence>RALVALMARSAQRAPTLTVGGMTLALDLKTRRGPIGTSSNLLPAAALSPPLGSSTAAAATTNDINMQPNDRITPAITVATADKPPISTVATLTTGQTTHRDDIDRVTDPDRAGGGGRTDSGST</sequence>
<dbReference type="EMBL" id="BNCQ01000033">
    <property type="protein sequence ID" value="GIM09886.1"/>
    <property type="molecule type" value="Genomic_DNA"/>
</dbReference>
<dbReference type="Proteomes" id="UP000722791">
    <property type="component" value="Unassembled WGS sequence"/>
</dbReference>
<feature type="compositionally biased region" description="Polar residues" evidence="1">
    <location>
        <begin position="88"/>
        <end position="97"/>
    </location>
</feature>
<feature type="non-terminal residue" evidence="2">
    <location>
        <position position="123"/>
    </location>
</feature>
<feature type="compositionally biased region" description="Basic and acidic residues" evidence="1">
    <location>
        <begin position="98"/>
        <end position="111"/>
    </location>
</feature>
<feature type="compositionally biased region" description="Gly residues" evidence="1">
    <location>
        <begin position="112"/>
        <end position="123"/>
    </location>
</feature>
<evidence type="ECO:0000313" key="2">
    <source>
        <dbReference type="EMBL" id="GIM09886.1"/>
    </source>
</evidence>
<feature type="non-terminal residue" evidence="2">
    <location>
        <position position="1"/>
    </location>
</feature>
<accession>A0A8J4GLX7</accession>
<gene>
    <name evidence="2" type="ORF">Vretimale_13680</name>
</gene>
<name>A0A8J4GLX7_9CHLO</name>
<evidence type="ECO:0000313" key="3">
    <source>
        <dbReference type="Proteomes" id="UP000722791"/>
    </source>
</evidence>
<reference evidence="2" key="1">
    <citation type="journal article" date="2021" name="Proc. Natl. Acad. Sci. U.S.A.">
        <title>Three genomes in the algal genus Volvox reveal the fate of a haploid sex-determining region after a transition to homothallism.</title>
        <authorList>
            <person name="Yamamoto K."/>
            <person name="Hamaji T."/>
            <person name="Kawai-Toyooka H."/>
            <person name="Matsuzaki R."/>
            <person name="Takahashi F."/>
            <person name="Nishimura Y."/>
            <person name="Kawachi M."/>
            <person name="Noguchi H."/>
            <person name="Minakuchi Y."/>
            <person name="Umen J.G."/>
            <person name="Toyoda A."/>
            <person name="Nozaki H."/>
        </authorList>
    </citation>
    <scope>NUCLEOTIDE SEQUENCE</scope>
    <source>
        <strain evidence="2">NIES-3785</strain>
    </source>
</reference>
<evidence type="ECO:0000256" key="1">
    <source>
        <dbReference type="SAM" id="MobiDB-lite"/>
    </source>
</evidence>
<feature type="region of interest" description="Disordered" evidence="1">
    <location>
        <begin position="87"/>
        <end position="123"/>
    </location>
</feature>
<organism evidence="2 3">
    <name type="scientific">Volvox reticuliferus</name>
    <dbReference type="NCBI Taxonomy" id="1737510"/>
    <lineage>
        <taxon>Eukaryota</taxon>
        <taxon>Viridiplantae</taxon>
        <taxon>Chlorophyta</taxon>
        <taxon>core chlorophytes</taxon>
        <taxon>Chlorophyceae</taxon>
        <taxon>CS clade</taxon>
        <taxon>Chlamydomonadales</taxon>
        <taxon>Volvocaceae</taxon>
        <taxon>Volvox</taxon>
    </lineage>
</organism>
<comment type="caution">
    <text evidence="2">The sequence shown here is derived from an EMBL/GenBank/DDBJ whole genome shotgun (WGS) entry which is preliminary data.</text>
</comment>
<proteinExistence type="predicted"/>
<dbReference type="AlphaFoldDB" id="A0A8J4GLX7"/>
<protein>
    <submittedName>
        <fullName evidence="2">Uncharacterized protein</fullName>
    </submittedName>
</protein>